<dbReference type="PRINTS" id="PR00753">
    <property type="entry name" value="ACCSYNTHASE"/>
</dbReference>
<dbReference type="eggNOG" id="KOG0256">
    <property type="taxonomic scope" value="Eukaryota"/>
</dbReference>
<organism evidence="4 5">
    <name type="scientific">Fusarium fujikuroi</name>
    <name type="common">Bakanae and foot rot disease fungus</name>
    <name type="synonym">Gibberella fujikuroi</name>
    <dbReference type="NCBI Taxonomy" id="5127"/>
    <lineage>
        <taxon>Eukaryota</taxon>
        <taxon>Fungi</taxon>
        <taxon>Dikarya</taxon>
        <taxon>Ascomycota</taxon>
        <taxon>Pezizomycotina</taxon>
        <taxon>Sordariomycetes</taxon>
        <taxon>Hypocreomycetidae</taxon>
        <taxon>Hypocreales</taxon>
        <taxon>Nectriaceae</taxon>
        <taxon>Fusarium</taxon>
        <taxon>Fusarium fujikuroi species complex</taxon>
    </lineage>
</organism>
<dbReference type="GO" id="GO:0030170">
    <property type="term" value="F:pyridoxal phosphate binding"/>
    <property type="evidence" value="ECO:0007669"/>
    <property type="project" value="InterPro"/>
</dbReference>
<comment type="similarity">
    <text evidence="1">Belongs to the class-I pyridoxal-phosphate-dependent aminotransferase family.</text>
</comment>
<evidence type="ECO:0000259" key="3">
    <source>
        <dbReference type="Pfam" id="PF00155"/>
    </source>
</evidence>
<dbReference type="EMBL" id="CABFJX010000385">
    <property type="protein sequence ID" value="VTT76876.1"/>
    <property type="molecule type" value="Genomic_DNA"/>
</dbReference>
<dbReference type="PROSITE" id="PS00105">
    <property type="entry name" value="AA_TRANSFER_CLASS_1"/>
    <property type="match status" value="1"/>
</dbReference>
<dbReference type="Gene3D" id="3.40.640.10">
    <property type="entry name" value="Type I PLP-dependent aspartate aminotransferase-like (Major domain)"/>
    <property type="match status" value="1"/>
</dbReference>
<evidence type="ECO:0000256" key="2">
    <source>
        <dbReference type="ARBA" id="ARBA00022898"/>
    </source>
</evidence>
<dbReference type="Gene3D" id="3.90.1150.10">
    <property type="entry name" value="Aspartate Aminotransferase, domain 1"/>
    <property type="match status" value="1"/>
</dbReference>
<sequence>MMLDFGPSHRALASFNQGLAWDLMEKVRQIPHYDPVAEPAGIIDLSGALNALMDDWMEEYYISLPPLHVKSIFNYGPLYGSDQLRSAAVGFFNRFFKPSSPVLPSHVLAGTGVTSLIDLIAWTICDEGDGVLYLTPNFYMLETDLTIRASVTAIPVSTSGLQYPDGESDIEQLVCAFEDAATDAEAKGIKCRVLFLCNPQNPTGRCYSPKTLYALAKWCARRGMHLVADEIYALSTFDHDENSEMQNFCSVLSIPSDGVLKDNVHCLYGMSKDFNMGGMRMGFLVTRNAEILNAATRATWFTWVTAFSDSFIARFLGHLELVESYRVLYQRRLGEQYATTVTALKSNGIPYQRAKAGLFVFVNLSKWLVYFKTDETPESGHATPELRLCSWLIDHGVFLNPGQFAGSEGPGHFRLVFTEVPDATVLAIIRMRKALQALEGNNPTGDRHV</sequence>
<proteinExistence type="inferred from homology"/>
<gene>
    <name evidence="4" type="ORF">C2S_2022</name>
</gene>
<dbReference type="InterPro" id="IPR015421">
    <property type="entry name" value="PyrdxlP-dep_Trfase_major"/>
</dbReference>
<comment type="caution">
    <text evidence="4">The sequence shown here is derived from an EMBL/GenBank/DDBJ whole genome shotgun (WGS) entry which is preliminary data.</text>
</comment>
<keyword evidence="2" id="KW-0663">Pyridoxal phosphate</keyword>
<dbReference type="InterPro" id="IPR004838">
    <property type="entry name" value="NHTrfase_class1_PyrdxlP-BS"/>
</dbReference>
<reference evidence="4" key="1">
    <citation type="submission" date="2019-05" db="EMBL/GenBank/DDBJ databases">
        <authorList>
            <person name="Piombo E."/>
        </authorList>
    </citation>
    <scope>NUCLEOTIDE SEQUENCE</scope>
    <source>
        <strain evidence="4">C2S</strain>
    </source>
</reference>
<protein>
    <recommendedName>
        <fullName evidence="3">Aminotransferase class I/classII large domain-containing protein</fullName>
    </recommendedName>
</protein>
<dbReference type="AlphaFoldDB" id="A0A0I9XD65"/>
<feature type="domain" description="Aminotransferase class I/classII large" evidence="3">
    <location>
        <begin position="70"/>
        <end position="425"/>
    </location>
</feature>
<dbReference type="InterPro" id="IPR050478">
    <property type="entry name" value="Ethylene_sulfur-biosynth"/>
</dbReference>
<dbReference type="GO" id="GO:0008483">
    <property type="term" value="F:transaminase activity"/>
    <property type="evidence" value="ECO:0007669"/>
    <property type="project" value="TreeGrafter"/>
</dbReference>
<dbReference type="OrthoDB" id="7042322at2759"/>
<name>A0A0I9XD65_FUSFU</name>
<dbReference type="GO" id="GO:0006520">
    <property type="term" value="P:amino acid metabolic process"/>
    <property type="evidence" value="ECO:0007669"/>
    <property type="project" value="TreeGrafter"/>
</dbReference>
<dbReference type="CDD" id="cd00609">
    <property type="entry name" value="AAT_like"/>
    <property type="match status" value="1"/>
</dbReference>
<dbReference type="Pfam" id="PF00155">
    <property type="entry name" value="Aminotran_1_2"/>
    <property type="match status" value="1"/>
</dbReference>
<evidence type="ECO:0000313" key="5">
    <source>
        <dbReference type="Proteomes" id="UP000760494"/>
    </source>
</evidence>
<dbReference type="InterPro" id="IPR015422">
    <property type="entry name" value="PyrdxlP-dep_Trfase_small"/>
</dbReference>
<evidence type="ECO:0000313" key="4">
    <source>
        <dbReference type="EMBL" id="VTT76876.1"/>
    </source>
</evidence>
<dbReference type="SUPFAM" id="SSF53383">
    <property type="entry name" value="PLP-dependent transferases"/>
    <property type="match status" value="1"/>
</dbReference>
<accession>A0A0I9XD65</accession>
<dbReference type="InterPro" id="IPR015424">
    <property type="entry name" value="PyrdxlP-dep_Trfase"/>
</dbReference>
<dbReference type="InterPro" id="IPR004839">
    <property type="entry name" value="Aminotransferase_I/II_large"/>
</dbReference>
<evidence type="ECO:0000256" key="1">
    <source>
        <dbReference type="ARBA" id="ARBA00007441"/>
    </source>
</evidence>
<dbReference type="PANTHER" id="PTHR43795">
    <property type="entry name" value="BIFUNCTIONAL ASPARTATE AMINOTRANSFERASE AND GLUTAMATE/ASPARTATE-PREPHENATE AMINOTRANSFERASE-RELATED"/>
    <property type="match status" value="1"/>
</dbReference>
<dbReference type="PANTHER" id="PTHR43795:SF39">
    <property type="entry name" value="AMINOTRANSFERASE CLASS I_CLASSII DOMAIN-CONTAINING PROTEIN"/>
    <property type="match status" value="1"/>
</dbReference>
<dbReference type="Proteomes" id="UP000760494">
    <property type="component" value="Unassembled WGS sequence"/>
</dbReference>